<reference evidence="2 3" key="1">
    <citation type="submission" date="2022-05" db="EMBL/GenBank/DDBJ databases">
        <authorList>
            <person name="Zhou X."/>
            <person name="Li K."/>
            <person name="Man Y."/>
        </authorList>
    </citation>
    <scope>NUCLEOTIDE SEQUENCE [LARGE SCALE GENOMIC DNA]</scope>
    <source>
        <strain evidence="2 3">MS405</strain>
    </source>
</reference>
<keyword evidence="3" id="KW-1185">Reference proteome</keyword>
<feature type="domain" description="Gp5/Type VI secretion system Vgr protein OB-fold" evidence="1">
    <location>
        <begin position="12"/>
        <end position="90"/>
    </location>
</feature>
<proteinExistence type="predicted"/>
<name>A0ABY4Q4N1_9ACTN</name>
<protein>
    <submittedName>
        <fullName evidence="2">Phage baseplate assembly protein V</fullName>
    </submittedName>
</protein>
<dbReference type="RefSeq" id="WP_249592019.1">
    <property type="nucleotide sequence ID" value="NZ_BAAAQL010000018.1"/>
</dbReference>
<dbReference type="EMBL" id="CP097289">
    <property type="protein sequence ID" value="UQT60686.1"/>
    <property type="molecule type" value="Genomic_DNA"/>
</dbReference>
<evidence type="ECO:0000259" key="1">
    <source>
        <dbReference type="Pfam" id="PF04717"/>
    </source>
</evidence>
<organism evidence="2 3">
    <name type="scientific">Streptomyces durmitorensis</name>
    <dbReference type="NCBI Taxonomy" id="319947"/>
    <lineage>
        <taxon>Bacteria</taxon>
        <taxon>Bacillati</taxon>
        <taxon>Actinomycetota</taxon>
        <taxon>Actinomycetes</taxon>
        <taxon>Kitasatosporales</taxon>
        <taxon>Streptomycetaceae</taxon>
        <taxon>Streptomyces</taxon>
    </lineage>
</organism>
<accession>A0ABY4Q4N1</accession>
<evidence type="ECO:0000313" key="3">
    <source>
        <dbReference type="Proteomes" id="UP000829992"/>
    </source>
</evidence>
<dbReference type="Gene3D" id="2.40.50.230">
    <property type="entry name" value="Gp5 N-terminal domain"/>
    <property type="match status" value="1"/>
</dbReference>
<sequence length="167" mass="17941">MSADGPAYYGKYRGVVTDNCLQDGTSDPQGRIRAKVVDVYGEDKSPWALPAVPYAANGLGLYLTPPVDAFVWIEFEHGDPHYPVWSGCFWAANQLPAARPEMKVLKTPAGTVTLDDSPNAPGITIVTAKGLKITIDQNGIEINAGKKGVIQLTDNKVTVNRDGLEVT</sequence>
<dbReference type="Proteomes" id="UP000829992">
    <property type="component" value="Chromosome"/>
</dbReference>
<dbReference type="SUPFAM" id="SSF69255">
    <property type="entry name" value="gp5 N-terminal domain-like"/>
    <property type="match status" value="1"/>
</dbReference>
<gene>
    <name evidence="2" type="ORF">M4V62_39560</name>
</gene>
<dbReference type="InterPro" id="IPR037026">
    <property type="entry name" value="Vgr_OB-fold_dom_sf"/>
</dbReference>
<dbReference type="InterPro" id="IPR006531">
    <property type="entry name" value="Gp5/Vgr_OB"/>
</dbReference>
<evidence type="ECO:0000313" key="2">
    <source>
        <dbReference type="EMBL" id="UQT60686.1"/>
    </source>
</evidence>
<dbReference type="Pfam" id="PF04717">
    <property type="entry name" value="Phage_base_V"/>
    <property type="match status" value="1"/>
</dbReference>